<evidence type="ECO:0000256" key="2">
    <source>
        <dbReference type="ARBA" id="ARBA00009437"/>
    </source>
</evidence>
<feature type="domain" description="HTH lysR-type" evidence="10">
    <location>
        <begin position="45"/>
        <end position="102"/>
    </location>
</feature>
<keyword evidence="9" id="KW-0486">Methionine biosynthesis</keyword>
<dbReference type="GO" id="GO:0005737">
    <property type="term" value="C:cytoplasm"/>
    <property type="evidence" value="ECO:0007669"/>
    <property type="project" value="UniProtKB-SubCell"/>
</dbReference>
<sequence length="346" mass="39068">MWRRRNVFAGGRFPPRLAVSRRPMYYSNESFYGLLLILFMQRTPIELRHLQTLLALRDTGSVSRAALWLHLTQSALSHQIKALEDFYGLPLFVRKSSPLVFTPAGKRLLALAEEVVPAVDEAGRDLTRLAQGTQGTLRIAVECHTCFDWLMPAMDAFRARWPEVELDIVSGFHADPIGLLHQDRADLAIISEHEEGEAVDFHPLFRFQMMALMANDHPLAAKPHLDAEDFRDETLITYPVPDEMLDIVRQVLRPAGIEPTRRTTELTVAILQLVASRRGLAALPLWAVTGYLERRYVSARPITPEGLTAELWAATLPSVTARPYIGEFVSLMRETSLLTLPEIELL</sequence>
<dbReference type="AlphaFoldDB" id="A0A5E4UKS1"/>
<dbReference type="Gene3D" id="1.10.10.10">
    <property type="entry name" value="Winged helix-like DNA-binding domain superfamily/Winged helix DNA-binding domain"/>
    <property type="match status" value="1"/>
</dbReference>
<name>A0A5E4UKS1_9BURK</name>
<evidence type="ECO:0000256" key="3">
    <source>
        <dbReference type="ARBA" id="ARBA00019365"/>
    </source>
</evidence>
<evidence type="ECO:0000256" key="4">
    <source>
        <dbReference type="ARBA" id="ARBA00022490"/>
    </source>
</evidence>
<organism evidence="11 12">
    <name type="scientific">Pandoraea morbifera</name>
    <dbReference type="NCBI Taxonomy" id="2508300"/>
    <lineage>
        <taxon>Bacteria</taxon>
        <taxon>Pseudomonadati</taxon>
        <taxon>Pseudomonadota</taxon>
        <taxon>Betaproteobacteria</taxon>
        <taxon>Burkholderiales</taxon>
        <taxon>Burkholderiaceae</taxon>
        <taxon>Pandoraea</taxon>
    </lineage>
</organism>
<dbReference type="GO" id="GO:0032993">
    <property type="term" value="C:protein-DNA complex"/>
    <property type="evidence" value="ECO:0007669"/>
    <property type="project" value="TreeGrafter"/>
</dbReference>
<dbReference type="GO" id="GO:0003677">
    <property type="term" value="F:DNA binding"/>
    <property type="evidence" value="ECO:0007669"/>
    <property type="project" value="UniProtKB-KW"/>
</dbReference>
<dbReference type="InterPro" id="IPR036390">
    <property type="entry name" value="WH_DNA-bd_sf"/>
</dbReference>
<keyword evidence="6" id="KW-0805">Transcription regulation</keyword>
<evidence type="ECO:0000256" key="9">
    <source>
        <dbReference type="ARBA" id="ARBA00023167"/>
    </source>
</evidence>
<dbReference type="PROSITE" id="PS50931">
    <property type="entry name" value="HTH_LYSR"/>
    <property type="match status" value="1"/>
</dbReference>
<dbReference type="PANTHER" id="PTHR30346">
    <property type="entry name" value="TRANSCRIPTIONAL DUAL REGULATOR HCAR-RELATED"/>
    <property type="match status" value="1"/>
</dbReference>
<dbReference type="SUPFAM" id="SSF53850">
    <property type="entry name" value="Periplasmic binding protein-like II"/>
    <property type="match status" value="1"/>
</dbReference>
<keyword evidence="4" id="KW-0963">Cytoplasm</keyword>
<dbReference type="Gene3D" id="3.40.190.10">
    <property type="entry name" value="Periplasmic binding protein-like II"/>
    <property type="match status" value="2"/>
</dbReference>
<reference evidence="11 12" key="1">
    <citation type="submission" date="2019-08" db="EMBL/GenBank/DDBJ databases">
        <authorList>
            <person name="Peeters C."/>
        </authorList>
    </citation>
    <scope>NUCLEOTIDE SEQUENCE [LARGE SCALE GENOMIC DNA]</scope>
    <source>
        <strain evidence="11 12">LMG 31116</strain>
    </source>
</reference>
<keyword evidence="12" id="KW-1185">Reference proteome</keyword>
<dbReference type="GO" id="GO:0009086">
    <property type="term" value="P:methionine biosynthetic process"/>
    <property type="evidence" value="ECO:0007669"/>
    <property type="project" value="UniProtKB-KW"/>
</dbReference>
<keyword evidence="7" id="KW-0238">DNA-binding</keyword>
<dbReference type="PRINTS" id="PR00039">
    <property type="entry name" value="HTHLYSR"/>
</dbReference>
<evidence type="ECO:0000313" key="12">
    <source>
        <dbReference type="Proteomes" id="UP000368474"/>
    </source>
</evidence>
<dbReference type="GO" id="GO:0003700">
    <property type="term" value="F:DNA-binding transcription factor activity"/>
    <property type="evidence" value="ECO:0007669"/>
    <property type="project" value="InterPro"/>
</dbReference>
<dbReference type="EMBL" id="CABPSD010000005">
    <property type="protein sequence ID" value="VVE00123.1"/>
    <property type="molecule type" value="Genomic_DNA"/>
</dbReference>
<dbReference type="InterPro" id="IPR037406">
    <property type="entry name" value="MetR_PBP2"/>
</dbReference>
<dbReference type="InterPro" id="IPR005119">
    <property type="entry name" value="LysR_subst-bd"/>
</dbReference>
<dbReference type="Pfam" id="PF03466">
    <property type="entry name" value="LysR_substrate"/>
    <property type="match status" value="1"/>
</dbReference>
<evidence type="ECO:0000256" key="8">
    <source>
        <dbReference type="ARBA" id="ARBA00023163"/>
    </source>
</evidence>
<keyword evidence="8" id="KW-0804">Transcription</keyword>
<comment type="subcellular location">
    <subcellularLocation>
        <location evidence="1">Cytoplasm</location>
    </subcellularLocation>
</comment>
<evidence type="ECO:0000256" key="5">
    <source>
        <dbReference type="ARBA" id="ARBA00022605"/>
    </source>
</evidence>
<dbReference type="Pfam" id="PF00126">
    <property type="entry name" value="HTH_1"/>
    <property type="match status" value="1"/>
</dbReference>
<evidence type="ECO:0000259" key="10">
    <source>
        <dbReference type="PROSITE" id="PS50931"/>
    </source>
</evidence>
<dbReference type="InterPro" id="IPR000847">
    <property type="entry name" value="LysR_HTH_N"/>
</dbReference>
<protein>
    <recommendedName>
        <fullName evidence="3">HTH-type transcriptional regulator MetR</fullName>
    </recommendedName>
</protein>
<dbReference type="SUPFAM" id="SSF46785">
    <property type="entry name" value="Winged helix' DNA-binding domain"/>
    <property type="match status" value="1"/>
</dbReference>
<dbReference type="Proteomes" id="UP000368474">
    <property type="component" value="Unassembled WGS sequence"/>
</dbReference>
<proteinExistence type="inferred from homology"/>
<dbReference type="CDD" id="cd08441">
    <property type="entry name" value="PBP2_MetR"/>
    <property type="match status" value="1"/>
</dbReference>
<evidence type="ECO:0000256" key="6">
    <source>
        <dbReference type="ARBA" id="ARBA00023015"/>
    </source>
</evidence>
<accession>A0A5E4UKS1</accession>
<keyword evidence="5" id="KW-0028">Amino-acid biosynthesis</keyword>
<dbReference type="PANTHER" id="PTHR30346:SF17">
    <property type="entry name" value="LYSR FAMILY TRANSCRIPTIONAL REGULATOR"/>
    <property type="match status" value="1"/>
</dbReference>
<evidence type="ECO:0000256" key="1">
    <source>
        <dbReference type="ARBA" id="ARBA00004496"/>
    </source>
</evidence>
<comment type="similarity">
    <text evidence="2">Belongs to the LysR transcriptional regulatory family.</text>
</comment>
<dbReference type="InterPro" id="IPR036388">
    <property type="entry name" value="WH-like_DNA-bd_sf"/>
</dbReference>
<evidence type="ECO:0000256" key="7">
    <source>
        <dbReference type="ARBA" id="ARBA00023125"/>
    </source>
</evidence>
<evidence type="ECO:0000313" key="11">
    <source>
        <dbReference type="EMBL" id="VVE00123.1"/>
    </source>
</evidence>
<gene>
    <name evidence="11" type="ORF">PMO31116_02059</name>
</gene>